<dbReference type="Gene3D" id="1.10.340.70">
    <property type="match status" value="1"/>
</dbReference>
<dbReference type="GO" id="GO:0004523">
    <property type="term" value="F:RNA-DNA hybrid ribonuclease activity"/>
    <property type="evidence" value="ECO:0007669"/>
    <property type="project" value="UniProtKB-EC"/>
</dbReference>
<dbReference type="Gene3D" id="3.10.10.10">
    <property type="entry name" value="HIV Type 1 Reverse Transcriptase, subunit A, domain 1"/>
    <property type="match status" value="1"/>
</dbReference>
<dbReference type="FunFam" id="3.30.70.270:FF:000164">
    <property type="match status" value="1"/>
</dbReference>
<dbReference type="FunFam" id="3.10.10.10:FF:000007">
    <property type="entry name" value="Retrovirus-related Pol polyprotein from transposon 17.6-like Protein"/>
    <property type="match status" value="1"/>
</dbReference>
<dbReference type="InterPro" id="IPR043128">
    <property type="entry name" value="Rev_trsase/Diguanyl_cyclase"/>
</dbReference>
<dbReference type="PANTHER" id="PTHR37984">
    <property type="entry name" value="PROTEIN CBG26694"/>
    <property type="match status" value="1"/>
</dbReference>
<dbReference type="CDD" id="cd09274">
    <property type="entry name" value="RNase_HI_RT_Ty3"/>
    <property type="match status" value="1"/>
</dbReference>
<evidence type="ECO:0000256" key="2">
    <source>
        <dbReference type="ARBA" id="ARBA00012180"/>
    </source>
</evidence>
<dbReference type="OMA" id="ERSNSAW"/>
<dbReference type="PROSITE" id="PS50994">
    <property type="entry name" value="INTEGRASE"/>
    <property type="match status" value="1"/>
</dbReference>
<evidence type="ECO:0000256" key="8">
    <source>
        <dbReference type="ARBA" id="ARBA00022801"/>
    </source>
</evidence>
<dbReference type="InterPro" id="IPR001584">
    <property type="entry name" value="Integrase_cat-core"/>
</dbReference>
<dbReference type="InterPro" id="IPR000477">
    <property type="entry name" value="RT_dom"/>
</dbReference>
<name>A0A669BDX8_ORENI</name>
<evidence type="ECO:0000256" key="1">
    <source>
        <dbReference type="ARBA" id="ARBA00010879"/>
    </source>
</evidence>
<evidence type="ECO:0000256" key="7">
    <source>
        <dbReference type="ARBA" id="ARBA00022759"/>
    </source>
</evidence>
<dbReference type="Pfam" id="PF00078">
    <property type="entry name" value="RVT_1"/>
    <property type="match status" value="1"/>
</dbReference>
<dbReference type="Pfam" id="PF17919">
    <property type="entry name" value="RT_RNaseH_2"/>
    <property type="match status" value="1"/>
</dbReference>
<dbReference type="InterPro" id="IPR041588">
    <property type="entry name" value="Integrase_H2C2"/>
</dbReference>
<dbReference type="SUPFAM" id="SSF56672">
    <property type="entry name" value="DNA/RNA polymerases"/>
    <property type="match status" value="1"/>
</dbReference>
<dbReference type="Gene3D" id="3.30.70.270">
    <property type="match status" value="2"/>
</dbReference>
<feature type="domain" description="Reverse transcriptase" evidence="12">
    <location>
        <begin position="2"/>
        <end position="179"/>
    </location>
</feature>
<dbReference type="InterPro" id="IPR036397">
    <property type="entry name" value="RNaseH_sf"/>
</dbReference>
<keyword evidence="15" id="KW-1185">Reference proteome</keyword>
<evidence type="ECO:0000256" key="3">
    <source>
        <dbReference type="ARBA" id="ARBA00022670"/>
    </source>
</evidence>
<feature type="domain" description="Integrase catalytic" evidence="13">
    <location>
        <begin position="522"/>
        <end position="693"/>
    </location>
</feature>
<evidence type="ECO:0000256" key="10">
    <source>
        <dbReference type="ARBA" id="ARBA00023268"/>
    </source>
</evidence>
<evidence type="ECO:0000259" key="13">
    <source>
        <dbReference type="PROSITE" id="PS50994"/>
    </source>
</evidence>
<dbReference type="Pfam" id="PF00665">
    <property type="entry name" value="rve"/>
    <property type="match status" value="1"/>
</dbReference>
<dbReference type="GO" id="GO:0006508">
    <property type="term" value="P:proteolysis"/>
    <property type="evidence" value="ECO:0007669"/>
    <property type="project" value="UniProtKB-KW"/>
</dbReference>
<dbReference type="EC" id="3.1.26.4" evidence="2"/>
<dbReference type="CDD" id="cd01647">
    <property type="entry name" value="RT_LTR"/>
    <property type="match status" value="1"/>
</dbReference>
<keyword evidence="8" id="KW-0378">Hydrolase</keyword>
<evidence type="ECO:0000256" key="9">
    <source>
        <dbReference type="ARBA" id="ARBA00022918"/>
    </source>
</evidence>
<keyword evidence="10" id="KW-0511">Multifunctional enzyme</keyword>
<evidence type="ECO:0000259" key="12">
    <source>
        <dbReference type="PROSITE" id="PS50878"/>
    </source>
</evidence>
<dbReference type="FunFam" id="3.10.20.370:FF:000001">
    <property type="entry name" value="Retrovirus-related Pol polyprotein from transposon 17.6-like protein"/>
    <property type="match status" value="1"/>
</dbReference>
<keyword evidence="9" id="KW-0695">RNA-directed DNA polymerase</keyword>
<proteinExistence type="inferred from homology"/>
<evidence type="ECO:0000256" key="5">
    <source>
        <dbReference type="ARBA" id="ARBA00022695"/>
    </source>
</evidence>
<evidence type="ECO:0000256" key="6">
    <source>
        <dbReference type="ARBA" id="ARBA00022722"/>
    </source>
</evidence>
<dbReference type="AlphaFoldDB" id="A0A669BDX8"/>
<dbReference type="Pfam" id="PF17921">
    <property type="entry name" value="Integrase_H2C2"/>
    <property type="match status" value="1"/>
</dbReference>
<dbReference type="GO" id="GO:0015074">
    <property type="term" value="P:DNA integration"/>
    <property type="evidence" value="ECO:0007669"/>
    <property type="project" value="InterPro"/>
</dbReference>
<evidence type="ECO:0000256" key="11">
    <source>
        <dbReference type="ARBA" id="ARBA00039658"/>
    </source>
</evidence>
<reference evidence="14" key="3">
    <citation type="submission" date="2025-09" db="UniProtKB">
        <authorList>
            <consortium name="Ensembl"/>
        </authorList>
    </citation>
    <scope>IDENTIFICATION</scope>
</reference>
<reference evidence="15" key="1">
    <citation type="submission" date="2012-01" db="EMBL/GenBank/DDBJ databases">
        <title>The Genome Sequence of Oreochromis niloticus (Nile Tilapia).</title>
        <authorList>
            <consortium name="Broad Institute Genome Assembly Team"/>
            <consortium name="Broad Institute Sequencing Platform"/>
            <person name="Di Palma F."/>
            <person name="Johnson J."/>
            <person name="Lander E.S."/>
            <person name="Lindblad-Toh K."/>
        </authorList>
    </citation>
    <scope>NUCLEOTIDE SEQUENCE [LARGE SCALE GENOMIC DNA]</scope>
</reference>
<dbReference type="Ensembl" id="ENSONIT00000051749.1">
    <property type="protein sequence ID" value="ENSONIP00000033918.1"/>
    <property type="gene ID" value="ENSONIG00000028118.1"/>
</dbReference>
<dbReference type="FunFam" id="3.30.70.270:FF:000020">
    <property type="entry name" value="Transposon Tf2-6 polyprotein-like Protein"/>
    <property type="match status" value="1"/>
</dbReference>
<keyword evidence="5" id="KW-0548">Nucleotidyltransferase</keyword>
<reference evidence="14" key="2">
    <citation type="submission" date="2025-08" db="UniProtKB">
        <authorList>
            <consortium name="Ensembl"/>
        </authorList>
    </citation>
    <scope>IDENTIFICATION</scope>
</reference>
<accession>A0A669BDX8</accession>
<dbReference type="PANTHER" id="PTHR37984:SF5">
    <property type="entry name" value="PROTEIN NYNRIN-LIKE"/>
    <property type="match status" value="1"/>
</dbReference>
<dbReference type="Gene3D" id="3.30.420.10">
    <property type="entry name" value="Ribonuclease H-like superfamily/Ribonuclease H"/>
    <property type="match status" value="1"/>
</dbReference>
<dbReference type="GO" id="GO:0003676">
    <property type="term" value="F:nucleic acid binding"/>
    <property type="evidence" value="ECO:0007669"/>
    <property type="project" value="InterPro"/>
</dbReference>
<dbReference type="FunFam" id="3.30.420.10:FF:000032">
    <property type="entry name" value="Retrovirus-related Pol polyprotein from transposon 297-like Protein"/>
    <property type="match status" value="1"/>
</dbReference>
<evidence type="ECO:0000313" key="15">
    <source>
        <dbReference type="Proteomes" id="UP000005207"/>
    </source>
</evidence>
<organism evidence="14 15">
    <name type="scientific">Oreochromis niloticus</name>
    <name type="common">Nile tilapia</name>
    <name type="synonym">Tilapia nilotica</name>
    <dbReference type="NCBI Taxonomy" id="8128"/>
    <lineage>
        <taxon>Eukaryota</taxon>
        <taxon>Metazoa</taxon>
        <taxon>Chordata</taxon>
        <taxon>Craniata</taxon>
        <taxon>Vertebrata</taxon>
        <taxon>Euteleostomi</taxon>
        <taxon>Actinopterygii</taxon>
        <taxon>Neopterygii</taxon>
        <taxon>Teleostei</taxon>
        <taxon>Neoteleostei</taxon>
        <taxon>Acanthomorphata</taxon>
        <taxon>Ovalentaria</taxon>
        <taxon>Cichlomorphae</taxon>
        <taxon>Cichliformes</taxon>
        <taxon>Cichlidae</taxon>
        <taxon>African cichlids</taxon>
        <taxon>Pseudocrenilabrinae</taxon>
        <taxon>Oreochromini</taxon>
        <taxon>Oreochromis</taxon>
    </lineage>
</organism>
<dbReference type="Proteomes" id="UP000005207">
    <property type="component" value="Linkage group LG20"/>
</dbReference>
<dbReference type="GeneTree" id="ENSGT01100000263500"/>
<dbReference type="PROSITE" id="PS50878">
    <property type="entry name" value="RT_POL"/>
    <property type="match status" value="1"/>
</dbReference>
<dbReference type="InterPro" id="IPR012337">
    <property type="entry name" value="RNaseH-like_sf"/>
</dbReference>
<keyword evidence="7" id="KW-0255">Endonuclease</keyword>
<evidence type="ECO:0000256" key="4">
    <source>
        <dbReference type="ARBA" id="ARBA00022679"/>
    </source>
</evidence>
<dbReference type="InterPro" id="IPR050951">
    <property type="entry name" value="Retrovirus_Pol_polyprotein"/>
</dbReference>
<dbReference type="SUPFAM" id="SSF53098">
    <property type="entry name" value="Ribonuclease H-like"/>
    <property type="match status" value="1"/>
</dbReference>
<evidence type="ECO:0000313" key="14">
    <source>
        <dbReference type="Ensembl" id="ENSONIP00000033918.1"/>
    </source>
</evidence>
<protein>
    <recommendedName>
        <fullName evidence="11">Gypsy retrotransposon integrase-like protein 1</fullName>
        <ecNumber evidence="2">3.1.26.4</ecNumber>
    </recommendedName>
</protein>
<comment type="similarity">
    <text evidence="1">Belongs to the beta type-B retroviral polymerase family. HERV class-II K(HML-2) pol subfamily.</text>
</comment>
<keyword evidence="3" id="KW-0645">Protease</keyword>
<dbReference type="InterPro" id="IPR041577">
    <property type="entry name" value="RT_RNaseH_2"/>
</dbReference>
<dbReference type="GO" id="GO:0003964">
    <property type="term" value="F:RNA-directed DNA polymerase activity"/>
    <property type="evidence" value="ECO:0007669"/>
    <property type="project" value="UniProtKB-KW"/>
</dbReference>
<dbReference type="GO" id="GO:0008233">
    <property type="term" value="F:peptidase activity"/>
    <property type="evidence" value="ECO:0007669"/>
    <property type="project" value="UniProtKB-KW"/>
</dbReference>
<keyword evidence="6" id="KW-0540">Nuclease</keyword>
<sequence length="807" mass="89495">MERLGIVQRSNSAWASPLHMVPKSDGRWRPCGDFRRLNNVTENDRYPIPHIQDFSAHLAGTSVFSKIDLVRGYHQVPVRAEDVPKTAVITPFGLFEFLRMPFGLKGAAQTFQRLMDSVLRGLPFVFVYLDDILVASSSNEQHLFHLRQVFQRLTEHGLIINPSKCQFGLPVLDFLGHRISAEGAVPLPDKVRAVSEFPRPANVKALQEFLGMVNFYNRFLPRAAHLLKPLYGALKGKKANDAVDWCPESIQAFSDAKSALANAALLAHPSPSAPIALTTDASDIAVGAVLEQRISGVWQPLAFFSRTLRDSERNYSVFDRELLALHLATRHFRFFLEGRHFTAYVDHKPLTFAMSKVSDPWSARQQRQLAAISEFTTDIRHVAGKSNHVADCLSRALVSPVFLGIDYSAMAADQSGDPDILELKSTQTGLILEDRPMQDGGPFLVCDVSTGRPRPVVPVSWRRRVFGSVHALSHPGVRASVKLVSSKFVWPGLRKSVKEWASACIPCQRAKVHKHIKAPLEQFFIPGKRFDHVHVDLVGPLPPSQGFTHLLTVVDRTTRWPEAVPLASTTAAVVARAFLSTWVSRFGPPADITSDRGPQFISELWSAMADGLGAKVHRTTAYNPQANGMCERFHRSLKAAFRASLQGGNWVDRLPWVLLGLRCAVKEDLGASPAELVFGQPLRVPGEFLPENPPPCFDPSVLSLNPLLRSLRVPGPVHHCVPDTFVPKTLETAKFVFVRHDAHKTPLRPLYDGPFRVIEPGQKHFVLDFGGRRETVCVDRLKPAHVLPDSNVVPAQALAVAALLQWG</sequence>
<dbReference type="InParanoid" id="A0A669BDX8"/>
<keyword evidence="4" id="KW-0808">Transferase</keyword>
<dbReference type="InterPro" id="IPR043502">
    <property type="entry name" value="DNA/RNA_pol_sf"/>
</dbReference>